<keyword evidence="10" id="KW-1185">Reference proteome</keyword>
<dbReference type="AlphaFoldDB" id="A0A177L3D3"/>
<dbReference type="PANTHER" id="PTHR38459">
    <property type="entry name" value="PROPHAGE BACTOPRENOL-LINKED GLUCOSE TRANSLOCASE HOMOLOG"/>
    <property type="match status" value="1"/>
</dbReference>
<dbReference type="STRING" id="29332.AWH48_14400"/>
<comment type="caution">
    <text evidence="9">The sequence shown here is derived from an EMBL/GenBank/DDBJ whole genome shotgun (WGS) entry which is preliminary data.</text>
</comment>
<keyword evidence="3 6" id="KW-0812">Transmembrane</keyword>
<sequence length="133" mass="15554">MECLMRRTGQEFIRFIVIGVINTFNYYMIYLLLHAMAVFSYMYSHVIAFLFSFVLSFFLNSYFTFKVKPTLVKFLKFPLSQAFNFSISSLFMYVFVEYFHISSTITPILAVFITVPMTFILTGKILKKESVSG</sequence>
<keyword evidence="4 6" id="KW-1133">Transmembrane helix</keyword>
<dbReference type="Proteomes" id="UP000077271">
    <property type="component" value="Unassembled WGS sequence"/>
</dbReference>
<feature type="transmembrane region" description="Helical" evidence="6">
    <location>
        <begin position="108"/>
        <end position="126"/>
    </location>
</feature>
<dbReference type="InterPro" id="IPR051401">
    <property type="entry name" value="GtrA_CellWall_Glycosyl"/>
</dbReference>
<feature type="transmembrane region" description="Helical" evidence="6">
    <location>
        <begin position="77"/>
        <end position="96"/>
    </location>
</feature>
<dbReference type="OrthoDB" id="2666802at2"/>
<gene>
    <name evidence="8" type="ORF">AWH48_14400</name>
    <name evidence="9" type="ORF">AWH49_03165</name>
</gene>
<dbReference type="GO" id="GO:0000271">
    <property type="term" value="P:polysaccharide biosynthetic process"/>
    <property type="evidence" value="ECO:0007669"/>
    <property type="project" value="InterPro"/>
</dbReference>
<dbReference type="InterPro" id="IPR007267">
    <property type="entry name" value="GtrA_DPMS_TM"/>
</dbReference>
<keyword evidence="5 6" id="KW-0472">Membrane</keyword>
<evidence type="ECO:0000313" key="11">
    <source>
        <dbReference type="Proteomes" id="UP000077271"/>
    </source>
</evidence>
<dbReference type="EMBL" id="LQWZ01000038">
    <property type="protein sequence ID" value="OAH52585.1"/>
    <property type="molecule type" value="Genomic_DNA"/>
</dbReference>
<feature type="transmembrane region" description="Helical" evidence="6">
    <location>
        <begin position="45"/>
        <end position="65"/>
    </location>
</feature>
<dbReference type="Proteomes" id="UP000076935">
    <property type="component" value="Unassembled WGS sequence"/>
</dbReference>
<evidence type="ECO:0000313" key="8">
    <source>
        <dbReference type="EMBL" id="OAH52585.1"/>
    </source>
</evidence>
<evidence type="ECO:0000256" key="2">
    <source>
        <dbReference type="ARBA" id="ARBA00009399"/>
    </source>
</evidence>
<evidence type="ECO:0000313" key="9">
    <source>
        <dbReference type="EMBL" id="OAH60200.1"/>
    </source>
</evidence>
<evidence type="ECO:0000256" key="6">
    <source>
        <dbReference type="SAM" id="Phobius"/>
    </source>
</evidence>
<proteinExistence type="inferred from homology"/>
<accession>A0A177L3D3</accession>
<evidence type="ECO:0000256" key="5">
    <source>
        <dbReference type="ARBA" id="ARBA00023136"/>
    </source>
</evidence>
<feature type="transmembrane region" description="Helical" evidence="6">
    <location>
        <begin position="12"/>
        <end position="33"/>
    </location>
</feature>
<dbReference type="EMBL" id="LQWY01000045">
    <property type="protein sequence ID" value="OAH60200.1"/>
    <property type="molecule type" value="Genomic_DNA"/>
</dbReference>
<reference evidence="10 11" key="1">
    <citation type="submission" date="2016-01" db="EMBL/GenBank/DDBJ databases">
        <title>Investigation of taxonomic status of Bacillus aminovorans.</title>
        <authorList>
            <person name="Verma A."/>
            <person name="Pal Y."/>
            <person name="Krishnamurthi S."/>
        </authorList>
    </citation>
    <scope>NUCLEOTIDE SEQUENCE [LARGE SCALE GENOMIC DNA]</scope>
    <source>
        <strain evidence="9 10">DSM 1314</strain>
        <strain evidence="8 11">DSM 4337</strain>
    </source>
</reference>
<organism evidence="9 10">
    <name type="scientific">Domibacillus aminovorans</name>
    <dbReference type="NCBI Taxonomy" id="29332"/>
    <lineage>
        <taxon>Bacteria</taxon>
        <taxon>Bacillati</taxon>
        <taxon>Bacillota</taxon>
        <taxon>Bacilli</taxon>
        <taxon>Bacillales</taxon>
        <taxon>Bacillaceae</taxon>
        <taxon>Domibacillus</taxon>
    </lineage>
</organism>
<dbReference type="Pfam" id="PF04138">
    <property type="entry name" value="GtrA_DPMS_TM"/>
    <property type="match status" value="1"/>
</dbReference>
<evidence type="ECO:0000256" key="1">
    <source>
        <dbReference type="ARBA" id="ARBA00004141"/>
    </source>
</evidence>
<protein>
    <submittedName>
        <fullName evidence="9">Polysaccharide biosynthesis protein</fullName>
    </submittedName>
</protein>
<name>A0A177L3D3_9BACI</name>
<evidence type="ECO:0000256" key="3">
    <source>
        <dbReference type="ARBA" id="ARBA00022692"/>
    </source>
</evidence>
<evidence type="ECO:0000313" key="10">
    <source>
        <dbReference type="Proteomes" id="UP000076935"/>
    </source>
</evidence>
<comment type="similarity">
    <text evidence="2">Belongs to the GtrA family.</text>
</comment>
<dbReference type="PANTHER" id="PTHR38459:SF1">
    <property type="entry name" value="PROPHAGE BACTOPRENOL-LINKED GLUCOSE TRANSLOCASE HOMOLOG"/>
    <property type="match status" value="1"/>
</dbReference>
<evidence type="ECO:0000256" key="4">
    <source>
        <dbReference type="ARBA" id="ARBA00022989"/>
    </source>
</evidence>
<comment type="subcellular location">
    <subcellularLocation>
        <location evidence="1">Membrane</location>
        <topology evidence="1">Multi-pass membrane protein</topology>
    </subcellularLocation>
</comment>
<evidence type="ECO:0000259" key="7">
    <source>
        <dbReference type="Pfam" id="PF04138"/>
    </source>
</evidence>
<feature type="domain" description="GtrA/DPMS transmembrane" evidence="7">
    <location>
        <begin position="14"/>
        <end position="122"/>
    </location>
</feature>
<dbReference type="GO" id="GO:0005886">
    <property type="term" value="C:plasma membrane"/>
    <property type="evidence" value="ECO:0007669"/>
    <property type="project" value="TreeGrafter"/>
</dbReference>